<reference evidence="8" key="1">
    <citation type="submission" date="2022-07" db="EMBL/GenBank/DDBJ databases">
        <title>Genome Sequence of Leucocoprinus birnbaumii.</title>
        <authorList>
            <person name="Buettner E."/>
        </authorList>
    </citation>
    <scope>NUCLEOTIDE SEQUENCE</scope>
    <source>
        <strain evidence="8">VT141</strain>
    </source>
</reference>
<keyword evidence="2 6" id="KW-0378">Hydrolase</keyword>
<comment type="caution">
    <text evidence="8">The sequence shown here is derived from an EMBL/GenBank/DDBJ whole genome shotgun (WGS) entry which is preliminary data.</text>
</comment>
<dbReference type="Pfam" id="PF04616">
    <property type="entry name" value="Glyco_hydro_43"/>
    <property type="match status" value="1"/>
</dbReference>
<dbReference type="AlphaFoldDB" id="A0AAD5VM30"/>
<comment type="similarity">
    <text evidence="1 6">Belongs to the glycosyl hydrolase 43 family.</text>
</comment>
<dbReference type="GO" id="GO:0005975">
    <property type="term" value="P:carbohydrate metabolic process"/>
    <property type="evidence" value="ECO:0007669"/>
    <property type="project" value="InterPro"/>
</dbReference>
<dbReference type="InterPro" id="IPR029058">
    <property type="entry name" value="AB_hydrolase_fold"/>
</dbReference>
<dbReference type="PANTHER" id="PTHR42812:SF5">
    <property type="entry name" value="ENDO-ARABINASE"/>
    <property type="match status" value="1"/>
</dbReference>
<dbReference type="Proteomes" id="UP001213000">
    <property type="component" value="Unassembled WGS sequence"/>
</dbReference>
<evidence type="ECO:0000256" key="1">
    <source>
        <dbReference type="ARBA" id="ARBA00009865"/>
    </source>
</evidence>
<evidence type="ECO:0000256" key="7">
    <source>
        <dbReference type="SAM" id="SignalP"/>
    </source>
</evidence>
<keyword evidence="3 6" id="KW-0326">Glycosidase</keyword>
<dbReference type="InterPro" id="IPR051795">
    <property type="entry name" value="Glycosyl_Hydrlase_43"/>
</dbReference>
<dbReference type="SUPFAM" id="SSF75005">
    <property type="entry name" value="Arabinanase/levansucrase/invertase"/>
    <property type="match status" value="1"/>
</dbReference>
<feature type="active site" description="Proton acceptor" evidence="4">
    <location>
        <position position="40"/>
    </location>
</feature>
<keyword evidence="7" id="KW-0732">Signal</keyword>
<dbReference type="SUPFAM" id="SSF53474">
    <property type="entry name" value="alpha/beta-Hydrolases"/>
    <property type="match status" value="1"/>
</dbReference>
<evidence type="ECO:0000256" key="6">
    <source>
        <dbReference type="RuleBase" id="RU361187"/>
    </source>
</evidence>
<feature type="signal peptide" evidence="7">
    <location>
        <begin position="1"/>
        <end position="21"/>
    </location>
</feature>
<feature type="chain" id="PRO_5042102042" evidence="7">
    <location>
        <begin position="22"/>
        <end position="597"/>
    </location>
</feature>
<dbReference type="Gene3D" id="3.40.50.1820">
    <property type="entry name" value="alpha/beta hydrolase"/>
    <property type="match status" value="2"/>
</dbReference>
<evidence type="ECO:0000313" key="9">
    <source>
        <dbReference type="Proteomes" id="UP001213000"/>
    </source>
</evidence>
<feature type="active site" description="Proton donor" evidence="4">
    <location>
        <position position="212"/>
    </location>
</feature>
<dbReference type="CDD" id="cd08999">
    <property type="entry name" value="GH43_ABN-like"/>
    <property type="match status" value="1"/>
</dbReference>
<dbReference type="GO" id="GO:0004553">
    <property type="term" value="F:hydrolase activity, hydrolyzing O-glycosyl compounds"/>
    <property type="evidence" value="ECO:0007669"/>
    <property type="project" value="InterPro"/>
</dbReference>
<feature type="site" description="Important for catalytic activity, responsible for pKa modulation of the active site Glu and correct orientation of both the proton donor and substrate" evidence="5">
    <location>
        <position position="153"/>
    </location>
</feature>
<dbReference type="InterPro" id="IPR006710">
    <property type="entry name" value="Glyco_hydro_43"/>
</dbReference>
<evidence type="ECO:0000256" key="4">
    <source>
        <dbReference type="PIRSR" id="PIRSR606710-1"/>
    </source>
</evidence>
<keyword evidence="9" id="KW-1185">Reference proteome</keyword>
<evidence type="ECO:0000256" key="3">
    <source>
        <dbReference type="ARBA" id="ARBA00023295"/>
    </source>
</evidence>
<evidence type="ECO:0000256" key="5">
    <source>
        <dbReference type="PIRSR" id="PIRSR606710-2"/>
    </source>
</evidence>
<proteinExistence type="inferred from homology"/>
<dbReference type="InterPro" id="IPR023296">
    <property type="entry name" value="Glyco_hydro_beta-prop_sf"/>
</dbReference>
<sequence>MFPSTFKFLALIAVISSLSLATPTKRTVSNGAVINKDFPDPGIMRNSDGTWYAYSTSSASGLVPMSKSTNFVNWSSPTNVLSSVGPWADGAVWAPDVREITAGHYVMYYTAHRKGGPTNDHCIGIATATVPTGPFTPNSSPLICDLANGGAIDASGFEAPGGALYIVWKVDGNSIGKSTPIKIQHVGANGYDLLGSPTTLITDEPVDGNIVEAPSMVYWDGWYYLFFSSNSYNSLLYDISYAVSQSVTGPFRKVQAPNAPFLTSGTDGTAGPGGATVINVLDQYVNMAFHSDINGQNASGGRAMWTISNVCLNAGVIGHAQSQTNQTTLHRRSYFYVDGNYVPQGNSSIMQGAMYVERLTPQHVTQPFPLLVIHGHAMTGTNFLNTPDGARGGEISSLVKDTSLVSEDETSVRMKLAGPTLLDKIGKPVTLLTHSQSGPFGWILGDSRSDLVKSIVALEPSGPPFVNVIFPPVAPARPFGITETPVAYDPPVSSSSDLKAEVASNSSLFTCFQQASPARKLVNLMKVPILVVTSEASYHAVYDGCTVNYLRQAGVNVEHVNLGDIGVHGNAHMMFMERNNIEIAEMIQGWIAKTSTR</sequence>
<protein>
    <submittedName>
        <fullName evidence="8">Uncharacterized protein</fullName>
    </submittedName>
</protein>
<gene>
    <name evidence="8" type="ORF">NP233_g8583</name>
</gene>
<evidence type="ECO:0000313" key="8">
    <source>
        <dbReference type="EMBL" id="KAJ3563997.1"/>
    </source>
</evidence>
<dbReference type="PANTHER" id="PTHR42812">
    <property type="entry name" value="BETA-XYLOSIDASE"/>
    <property type="match status" value="1"/>
</dbReference>
<organism evidence="8 9">
    <name type="scientific">Leucocoprinus birnbaumii</name>
    <dbReference type="NCBI Taxonomy" id="56174"/>
    <lineage>
        <taxon>Eukaryota</taxon>
        <taxon>Fungi</taxon>
        <taxon>Dikarya</taxon>
        <taxon>Basidiomycota</taxon>
        <taxon>Agaricomycotina</taxon>
        <taxon>Agaricomycetes</taxon>
        <taxon>Agaricomycetidae</taxon>
        <taxon>Agaricales</taxon>
        <taxon>Agaricineae</taxon>
        <taxon>Agaricaceae</taxon>
        <taxon>Leucocoprinus</taxon>
    </lineage>
</organism>
<dbReference type="EMBL" id="JANIEX010000704">
    <property type="protein sequence ID" value="KAJ3563997.1"/>
    <property type="molecule type" value="Genomic_DNA"/>
</dbReference>
<name>A0AAD5VM30_9AGAR</name>
<accession>A0AAD5VM30</accession>
<dbReference type="Gene3D" id="2.115.10.20">
    <property type="entry name" value="Glycosyl hydrolase domain, family 43"/>
    <property type="match status" value="1"/>
</dbReference>
<evidence type="ECO:0000256" key="2">
    <source>
        <dbReference type="ARBA" id="ARBA00022801"/>
    </source>
</evidence>